<keyword evidence="2" id="KW-1185">Reference proteome</keyword>
<name>A0A6A5TY72_9PLEO</name>
<reference evidence="1" key="1">
    <citation type="journal article" date="2020" name="Stud. Mycol.">
        <title>101 Dothideomycetes genomes: a test case for predicting lifestyles and emergence of pathogens.</title>
        <authorList>
            <person name="Haridas S."/>
            <person name="Albert R."/>
            <person name="Binder M."/>
            <person name="Bloem J."/>
            <person name="Labutti K."/>
            <person name="Salamov A."/>
            <person name="Andreopoulos B."/>
            <person name="Baker S."/>
            <person name="Barry K."/>
            <person name="Bills G."/>
            <person name="Bluhm B."/>
            <person name="Cannon C."/>
            <person name="Castanera R."/>
            <person name="Culley D."/>
            <person name="Daum C."/>
            <person name="Ezra D."/>
            <person name="Gonzalez J."/>
            <person name="Henrissat B."/>
            <person name="Kuo A."/>
            <person name="Liang C."/>
            <person name="Lipzen A."/>
            <person name="Lutzoni F."/>
            <person name="Magnuson J."/>
            <person name="Mondo S."/>
            <person name="Nolan M."/>
            <person name="Ohm R."/>
            <person name="Pangilinan J."/>
            <person name="Park H.-J."/>
            <person name="Ramirez L."/>
            <person name="Alfaro M."/>
            <person name="Sun H."/>
            <person name="Tritt A."/>
            <person name="Yoshinaga Y."/>
            <person name="Zwiers L.-H."/>
            <person name="Turgeon B."/>
            <person name="Goodwin S."/>
            <person name="Spatafora J."/>
            <person name="Crous P."/>
            <person name="Grigoriev I."/>
        </authorList>
    </citation>
    <scope>NUCLEOTIDE SEQUENCE</scope>
    <source>
        <strain evidence="1">CBS 675.92</strain>
    </source>
</reference>
<evidence type="ECO:0000313" key="2">
    <source>
        <dbReference type="Proteomes" id="UP000800035"/>
    </source>
</evidence>
<gene>
    <name evidence="1" type="ORF">CC80DRAFT_504121</name>
</gene>
<dbReference type="Proteomes" id="UP000800035">
    <property type="component" value="Unassembled WGS sequence"/>
</dbReference>
<proteinExistence type="predicted"/>
<accession>A0A6A5TY72</accession>
<organism evidence="1 2">
    <name type="scientific">Byssothecium circinans</name>
    <dbReference type="NCBI Taxonomy" id="147558"/>
    <lineage>
        <taxon>Eukaryota</taxon>
        <taxon>Fungi</taxon>
        <taxon>Dikarya</taxon>
        <taxon>Ascomycota</taxon>
        <taxon>Pezizomycotina</taxon>
        <taxon>Dothideomycetes</taxon>
        <taxon>Pleosporomycetidae</taxon>
        <taxon>Pleosporales</taxon>
        <taxon>Massarineae</taxon>
        <taxon>Massarinaceae</taxon>
        <taxon>Byssothecium</taxon>
    </lineage>
</organism>
<dbReference type="AlphaFoldDB" id="A0A6A5TY72"/>
<dbReference type="EMBL" id="ML976990">
    <property type="protein sequence ID" value="KAF1957020.1"/>
    <property type="molecule type" value="Genomic_DNA"/>
</dbReference>
<sequence length="233" mass="26674">MLTFLPPELGVKYIYLHDVFRRSTPPSPQEHRMVSFAELVLGQNMNVPLARFMDRAMRHITYCALNDTPVSLQILPVIKGQPAMFDVMDNERMYQDRIVWARDTDFTLFRSEETLFTVEKPGWVEISGYGDEEEVQTSEDLKDEDRAVWVKASNGALKGESVGYEGIKYGRRLQRQQYNEVAHVQSLMCAAVTPLLSLQSYGHQTSNERPGSHPVYLRFKQRTRGGDTCHGTP</sequence>
<evidence type="ECO:0000313" key="1">
    <source>
        <dbReference type="EMBL" id="KAF1957020.1"/>
    </source>
</evidence>
<protein>
    <submittedName>
        <fullName evidence="1">Uncharacterized protein</fullName>
    </submittedName>
</protein>